<gene>
    <name evidence="2" type="ORF">ACFLIM_33000</name>
</gene>
<feature type="region of interest" description="Disordered" evidence="1">
    <location>
        <begin position="26"/>
        <end position="57"/>
    </location>
</feature>
<evidence type="ECO:0000313" key="2">
    <source>
        <dbReference type="EMBL" id="MFG1708038.1"/>
    </source>
</evidence>
<accession>A0ABW7APM8</accession>
<proteinExistence type="predicted"/>
<dbReference type="Proteomes" id="UP001603978">
    <property type="component" value="Unassembled WGS sequence"/>
</dbReference>
<name>A0ABW7APM8_9ACTN</name>
<evidence type="ECO:0008006" key="4">
    <source>
        <dbReference type="Google" id="ProtNLM"/>
    </source>
</evidence>
<feature type="compositionally biased region" description="Basic and acidic residues" evidence="1">
    <location>
        <begin position="46"/>
        <end position="57"/>
    </location>
</feature>
<evidence type="ECO:0000313" key="3">
    <source>
        <dbReference type="Proteomes" id="UP001603978"/>
    </source>
</evidence>
<protein>
    <recommendedName>
        <fullName evidence="4">CsbD-like</fullName>
    </recommendedName>
</protein>
<organism evidence="2 3">
    <name type="scientific">Nonomuraea marmarensis</name>
    <dbReference type="NCBI Taxonomy" id="3351344"/>
    <lineage>
        <taxon>Bacteria</taxon>
        <taxon>Bacillati</taxon>
        <taxon>Actinomycetota</taxon>
        <taxon>Actinomycetes</taxon>
        <taxon>Streptosporangiales</taxon>
        <taxon>Streptosporangiaceae</taxon>
        <taxon>Nonomuraea</taxon>
    </lineage>
</organism>
<keyword evidence="3" id="KW-1185">Reference proteome</keyword>
<dbReference type="EMBL" id="JBICRM010000025">
    <property type="protein sequence ID" value="MFG1708038.1"/>
    <property type="molecule type" value="Genomic_DNA"/>
</dbReference>
<sequence length="57" mass="6445">MTVRWEIDNKVQALKGWVRQRLGRAAATQRHPVAGKTDRVVGNLERSGRKAKDAPKH</sequence>
<reference evidence="2 3" key="1">
    <citation type="submission" date="2024-10" db="EMBL/GenBank/DDBJ databases">
        <authorList>
            <person name="Topkara A.R."/>
            <person name="Saygin H."/>
        </authorList>
    </citation>
    <scope>NUCLEOTIDE SEQUENCE [LARGE SCALE GENOMIC DNA]</scope>
    <source>
        <strain evidence="2 3">M3C6</strain>
    </source>
</reference>
<comment type="caution">
    <text evidence="2">The sequence shown here is derived from an EMBL/GenBank/DDBJ whole genome shotgun (WGS) entry which is preliminary data.</text>
</comment>
<dbReference type="RefSeq" id="WP_393172199.1">
    <property type="nucleotide sequence ID" value="NZ_JBICRM010000025.1"/>
</dbReference>
<evidence type="ECO:0000256" key="1">
    <source>
        <dbReference type="SAM" id="MobiDB-lite"/>
    </source>
</evidence>